<comment type="caution">
    <text evidence="5">The sequence shown here is derived from an EMBL/GenBank/DDBJ whole genome shotgun (WGS) entry which is preliminary data.</text>
</comment>
<dbReference type="PROSITE" id="PS00175">
    <property type="entry name" value="PG_MUTASE"/>
    <property type="match status" value="1"/>
</dbReference>
<evidence type="ECO:0000256" key="4">
    <source>
        <dbReference type="PIRSR" id="PIRSR613078-2"/>
    </source>
</evidence>
<organism evidence="5 6">
    <name type="scientific">Paenibacillus elgii</name>
    <dbReference type="NCBI Taxonomy" id="189691"/>
    <lineage>
        <taxon>Bacteria</taxon>
        <taxon>Bacillati</taxon>
        <taxon>Bacillota</taxon>
        <taxon>Bacilli</taxon>
        <taxon>Bacillales</taxon>
        <taxon>Paenibacillaceae</taxon>
        <taxon>Paenibacillus</taxon>
    </lineage>
</organism>
<dbReference type="PIRSF" id="PIRSF000709">
    <property type="entry name" value="6PFK_2-Ptase"/>
    <property type="match status" value="1"/>
</dbReference>
<dbReference type="InterPro" id="IPR001345">
    <property type="entry name" value="PG/BPGM_mutase_AS"/>
</dbReference>
<dbReference type="EMBL" id="LQRA01000094">
    <property type="protein sequence ID" value="KZE73343.1"/>
    <property type="molecule type" value="Genomic_DNA"/>
</dbReference>
<feature type="binding site" evidence="4">
    <location>
        <begin position="9"/>
        <end position="16"/>
    </location>
    <ligand>
        <name>substrate</name>
    </ligand>
</feature>
<evidence type="ECO:0000256" key="3">
    <source>
        <dbReference type="PIRSR" id="PIRSR613078-1"/>
    </source>
</evidence>
<dbReference type="CDD" id="cd07067">
    <property type="entry name" value="HP_PGM_like"/>
    <property type="match status" value="1"/>
</dbReference>
<dbReference type="PANTHER" id="PTHR48100:SF1">
    <property type="entry name" value="HISTIDINE PHOSPHATASE FAMILY PROTEIN-RELATED"/>
    <property type="match status" value="1"/>
</dbReference>
<dbReference type="InterPro" id="IPR013078">
    <property type="entry name" value="His_Pase_superF_clade-1"/>
</dbReference>
<dbReference type="Proteomes" id="UP000076563">
    <property type="component" value="Unassembled WGS sequence"/>
</dbReference>
<name>A0A163UHW9_9BACL</name>
<dbReference type="OrthoDB" id="9782128at2"/>
<dbReference type="AlphaFoldDB" id="A0A163UHW9"/>
<dbReference type="GO" id="GO:0016791">
    <property type="term" value="F:phosphatase activity"/>
    <property type="evidence" value="ECO:0007669"/>
    <property type="project" value="TreeGrafter"/>
</dbReference>
<feature type="active site" description="Proton donor/acceptor" evidence="3">
    <location>
        <position position="83"/>
    </location>
</feature>
<dbReference type="Pfam" id="PF00300">
    <property type="entry name" value="His_Phos_1"/>
    <property type="match status" value="1"/>
</dbReference>
<accession>A0A163UHW9</accession>
<dbReference type="SUPFAM" id="SSF53254">
    <property type="entry name" value="Phosphoglycerate mutase-like"/>
    <property type="match status" value="1"/>
</dbReference>
<dbReference type="STRING" id="1007103.GCA_000213315_03480"/>
<feature type="active site" description="Tele-phosphohistidine intermediate" evidence="3">
    <location>
        <position position="10"/>
    </location>
</feature>
<reference evidence="6" key="1">
    <citation type="submission" date="2016-01" db="EMBL/GenBank/DDBJ databases">
        <title>Draft genome of Chromobacterium sp. F49.</title>
        <authorList>
            <person name="Hong K.W."/>
        </authorList>
    </citation>
    <scope>NUCLEOTIDE SEQUENCE [LARGE SCALE GENOMIC DNA]</scope>
    <source>
        <strain evidence="6">M63</strain>
    </source>
</reference>
<evidence type="ECO:0000313" key="6">
    <source>
        <dbReference type="Proteomes" id="UP000076563"/>
    </source>
</evidence>
<keyword evidence="1" id="KW-0324">Glycolysis</keyword>
<dbReference type="RefSeq" id="WP_063187126.1">
    <property type="nucleotide sequence ID" value="NZ_LQRA01000094.1"/>
</dbReference>
<evidence type="ECO:0000256" key="2">
    <source>
        <dbReference type="ARBA" id="ARBA00023235"/>
    </source>
</evidence>
<sequence>MQTTMYLTRHGQTEWNSKKKMQGHLDSPLTDYGMRQAEWLKERLESVHFDAIYSSSSPRAFHTARIVSGNRPVPISTLDSLKEINMGLWEGQQIDQIQQQFPIPYDHFFNEPHLYRPTGHGESYSELLERTIPALNRILEEHQGQQVLIVTHRITLKVIMSYFLGKQLHEIGDMPDIHPTALCKIIMNDEVPKVELYGDTSHYRE</sequence>
<keyword evidence="2" id="KW-0413">Isomerase</keyword>
<dbReference type="SMART" id="SM00855">
    <property type="entry name" value="PGAM"/>
    <property type="match status" value="1"/>
</dbReference>
<dbReference type="InterPro" id="IPR029033">
    <property type="entry name" value="His_PPase_superfam"/>
</dbReference>
<proteinExistence type="predicted"/>
<keyword evidence="6" id="KW-1185">Reference proteome</keyword>
<evidence type="ECO:0000313" key="5">
    <source>
        <dbReference type="EMBL" id="KZE73343.1"/>
    </source>
</evidence>
<dbReference type="InterPro" id="IPR050275">
    <property type="entry name" value="PGM_Phosphatase"/>
</dbReference>
<dbReference type="eggNOG" id="COG0406">
    <property type="taxonomic scope" value="Bacteria"/>
</dbReference>
<evidence type="ECO:0000256" key="1">
    <source>
        <dbReference type="ARBA" id="ARBA00023152"/>
    </source>
</evidence>
<dbReference type="GO" id="GO:0005737">
    <property type="term" value="C:cytoplasm"/>
    <property type="evidence" value="ECO:0007669"/>
    <property type="project" value="TreeGrafter"/>
</dbReference>
<dbReference type="PANTHER" id="PTHR48100">
    <property type="entry name" value="BROAD-SPECIFICITY PHOSPHATASE YOR283W-RELATED"/>
    <property type="match status" value="1"/>
</dbReference>
<feature type="binding site" evidence="4">
    <location>
        <position position="59"/>
    </location>
    <ligand>
        <name>substrate</name>
    </ligand>
</feature>
<protein>
    <submittedName>
        <fullName evidence="5">Phosphoglycerate mutase</fullName>
    </submittedName>
</protein>
<dbReference type="Gene3D" id="3.40.50.1240">
    <property type="entry name" value="Phosphoglycerate mutase-like"/>
    <property type="match status" value="1"/>
</dbReference>
<gene>
    <name evidence="5" type="ORF">AV654_32790</name>
</gene>